<feature type="transmembrane region" description="Helical" evidence="1">
    <location>
        <begin position="32"/>
        <end position="54"/>
    </location>
</feature>
<dbReference type="EMBL" id="JBHSCX010000003">
    <property type="protein sequence ID" value="MFC4361551.1"/>
    <property type="molecule type" value="Genomic_DNA"/>
</dbReference>
<dbReference type="RefSeq" id="WP_290259518.1">
    <property type="nucleotide sequence ID" value="NZ_JAUFQG010000004.1"/>
</dbReference>
<organism evidence="2 3">
    <name type="scientific">Simiduia curdlanivorans</name>
    <dbReference type="NCBI Taxonomy" id="1492769"/>
    <lineage>
        <taxon>Bacteria</taxon>
        <taxon>Pseudomonadati</taxon>
        <taxon>Pseudomonadota</taxon>
        <taxon>Gammaproteobacteria</taxon>
        <taxon>Cellvibrionales</taxon>
        <taxon>Cellvibrionaceae</taxon>
        <taxon>Simiduia</taxon>
    </lineage>
</organism>
<dbReference type="Proteomes" id="UP001595840">
    <property type="component" value="Unassembled WGS sequence"/>
</dbReference>
<evidence type="ECO:0000313" key="2">
    <source>
        <dbReference type="EMBL" id="MFC4361551.1"/>
    </source>
</evidence>
<keyword evidence="1" id="KW-0472">Membrane</keyword>
<sequence length="59" mass="6605">MTSRLSPDDQAKVDSVIHSGYNDTERAPFRPWLLLGIILLTLTVLSVISFYLAWQQGAV</sequence>
<keyword evidence="3" id="KW-1185">Reference proteome</keyword>
<proteinExistence type="predicted"/>
<keyword evidence="1" id="KW-1133">Transmembrane helix</keyword>
<keyword evidence="1" id="KW-0812">Transmembrane</keyword>
<accession>A0ABV8V0X1</accession>
<name>A0ABV8V0X1_9GAMM</name>
<comment type="caution">
    <text evidence="2">The sequence shown here is derived from an EMBL/GenBank/DDBJ whole genome shotgun (WGS) entry which is preliminary data.</text>
</comment>
<dbReference type="InterPro" id="IPR021444">
    <property type="entry name" value="DUF3094"/>
</dbReference>
<evidence type="ECO:0000256" key="1">
    <source>
        <dbReference type="SAM" id="Phobius"/>
    </source>
</evidence>
<gene>
    <name evidence="2" type="ORF">ACFOX3_04505</name>
</gene>
<dbReference type="Pfam" id="PF11293">
    <property type="entry name" value="DUF3094"/>
    <property type="match status" value="1"/>
</dbReference>
<evidence type="ECO:0000313" key="3">
    <source>
        <dbReference type="Proteomes" id="UP001595840"/>
    </source>
</evidence>
<protein>
    <submittedName>
        <fullName evidence="2">DUF3094 family protein</fullName>
    </submittedName>
</protein>
<reference evidence="3" key="1">
    <citation type="journal article" date="2019" name="Int. J. Syst. Evol. Microbiol.">
        <title>The Global Catalogue of Microorganisms (GCM) 10K type strain sequencing project: providing services to taxonomists for standard genome sequencing and annotation.</title>
        <authorList>
            <consortium name="The Broad Institute Genomics Platform"/>
            <consortium name="The Broad Institute Genome Sequencing Center for Infectious Disease"/>
            <person name="Wu L."/>
            <person name="Ma J."/>
        </authorList>
    </citation>
    <scope>NUCLEOTIDE SEQUENCE [LARGE SCALE GENOMIC DNA]</scope>
    <source>
        <strain evidence="3">CECT 8570</strain>
    </source>
</reference>